<comment type="caution">
    <text evidence="3">The sequence shown here is derived from an EMBL/GenBank/DDBJ whole genome shotgun (WGS) entry which is preliminary data.</text>
</comment>
<feature type="domain" description="CRISPR type III-associated protein" evidence="2">
    <location>
        <begin position="16"/>
        <end position="261"/>
    </location>
</feature>
<evidence type="ECO:0000313" key="3">
    <source>
        <dbReference type="EMBL" id="HGL40895.1"/>
    </source>
</evidence>
<dbReference type="Pfam" id="PF03787">
    <property type="entry name" value="RAMPs"/>
    <property type="match status" value="1"/>
</dbReference>
<sequence>MHLNHLINKLVGELVFELKTPLHIGAGGFGAFRSLLRVDGRAVIPGSTIKGVFRRVAEYVAKSMTGSLSGYEKVALKCYEESEKGIVYVERSGDPDYDASYRRFVEALREQIRNSDFRGVELATLLDIGYGLDELRGETLESDVGYELFGDFLAANCPIGRLMGNGVLAGKFRVFDVFLDVLATHIRPGIGIERETGKVKENILRFTEVVPPGEKVSVWFVVDNLLPGAGDSKVFAGVLEWVERLGLQLGAGKSTGLGLLELVGQRFWLIKLGENGDRFGEVLANPFKTRPIDSLEQIVKHLRGE</sequence>
<dbReference type="AlphaFoldDB" id="A0A7J3G5D3"/>
<protein>
    <recommendedName>
        <fullName evidence="2">CRISPR type III-associated protein domain-containing protein</fullName>
    </recommendedName>
</protein>
<proteinExistence type="predicted"/>
<keyword evidence="1" id="KW-0051">Antiviral defense</keyword>
<organism evidence="3">
    <name type="scientific">Caldiarchaeum subterraneum</name>
    <dbReference type="NCBI Taxonomy" id="311458"/>
    <lineage>
        <taxon>Archaea</taxon>
        <taxon>Nitrososphaerota</taxon>
        <taxon>Candidatus Caldarchaeales</taxon>
        <taxon>Candidatus Caldarchaeaceae</taxon>
        <taxon>Candidatus Caldarchaeum</taxon>
    </lineage>
</organism>
<dbReference type="PANTHER" id="PTHR35579:SF6">
    <property type="entry name" value="DUF324 DOMAIN-CONTAINING PROTEIN"/>
    <property type="match status" value="1"/>
</dbReference>
<reference evidence="3" key="1">
    <citation type="journal article" date="2020" name="mSystems">
        <title>Genome- and Community-Level Interaction Insights into Carbon Utilization and Element Cycling Functions of Hydrothermarchaeota in Hydrothermal Sediment.</title>
        <authorList>
            <person name="Zhou Z."/>
            <person name="Liu Y."/>
            <person name="Xu W."/>
            <person name="Pan J."/>
            <person name="Luo Z.H."/>
            <person name="Li M."/>
        </authorList>
    </citation>
    <scope>NUCLEOTIDE SEQUENCE [LARGE SCALE GENOMIC DNA]</scope>
    <source>
        <strain evidence="3">SpSt-669</strain>
    </source>
</reference>
<evidence type="ECO:0000256" key="1">
    <source>
        <dbReference type="ARBA" id="ARBA00023118"/>
    </source>
</evidence>
<gene>
    <name evidence="3" type="ORF">ENU43_04435</name>
</gene>
<dbReference type="InterPro" id="IPR005537">
    <property type="entry name" value="RAMP_III_fam"/>
</dbReference>
<name>A0A7J3G5D3_CALS0</name>
<dbReference type="EMBL" id="DTCM01000060">
    <property type="protein sequence ID" value="HGL40895.1"/>
    <property type="molecule type" value="Genomic_DNA"/>
</dbReference>
<dbReference type="GO" id="GO:0051607">
    <property type="term" value="P:defense response to virus"/>
    <property type="evidence" value="ECO:0007669"/>
    <property type="project" value="UniProtKB-KW"/>
</dbReference>
<dbReference type="InterPro" id="IPR052216">
    <property type="entry name" value="CRISPR_Csm3_endoribonuclease"/>
</dbReference>
<dbReference type="PANTHER" id="PTHR35579">
    <property type="entry name" value="CRISPR SYSTEM CMS ENDORIBONUCLEASE CSM3"/>
    <property type="match status" value="1"/>
</dbReference>
<evidence type="ECO:0000259" key="2">
    <source>
        <dbReference type="Pfam" id="PF03787"/>
    </source>
</evidence>
<accession>A0A7J3G5D3</accession>